<protein>
    <recommendedName>
        <fullName evidence="6">Repeat protein (TIGR02543 family)</fullName>
    </recommendedName>
</protein>
<dbReference type="Gene3D" id="2.60.40.4270">
    <property type="entry name" value="Listeria-Bacteroides repeat domain"/>
    <property type="match status" value="1"/>
</dbReference>
<dbReference type="InterPro" id="IPR042229">
    <property type="entry name" value="Listeria/Bacterioides_rpt_sf"/>
</dbReference>
<evidence type="ECO:0008006" key="6">
    <source>
        <dbReference type="Google" id="ProtNLM"/>
    </source>
</evidence>
<name>A0ABN6MI69_9ACTN</name>
<dbReference type="EMBL" id="AP025564">
    <property type="protein sequence ID" value="BDE97434.1"/>
    <property type="molecule type" value="Genomic_DNA"/>
</dbReference>
<feature type="compositionally biased region" description="Pro residues" evidence="2">
    <location>
        <begin position="1142"/>
        <end position="1160"/>
    </location>
</feature>
<accession>A0ABN6MI69</accession>
<keyword evidence="3" id="KW-0472">Membrane</keyword>
<keyword evidence="5" id="KW-1185">Reference proteome</keyword>
<evidence type="ECO:0000313" key="4">
    <source>
        <dbReference type="EMBL" id="BDE97434.1"/>
    </source>
</evidence>
<feature type="compositionally biased region" description="Gly residues" evidence="2">
    <location>
        <begin position="86"/>
        <end position="105"/>
    </location>
</feature>
<sequence>MRMDIKKKAAAAPQRAIALALALVLTLSLAGVPGTLGGIALAEAFAAPVAVDAGGSDGADAGSEGAASLDIGGADANDGNASGESGSSGEGSGEGAGAEGQGGSEGSQQGSDQADGQAAEGSDAGDASAGENGVVGEGAAALLSDERGSAGENNAAEDGASLLSANEASTLAELKNAISSAPDGSTIQLKADIAIDSQVSMGMATAKSLTIDGSGAPAGSFALERGAGYSGYLFRIDNGNSLSFENVRVDGLGIAGARSLVYLTNGSVRLGSGALFQNSYSIGNGGAINAIGGSVEIGAGATVANNRAAGGGGGVNMTAGSLVLESGSLISNNNASGDGGGVNVYTGASGTSRISFTMASGATVRDNSAANGGGVVVRPTRADDSISVAGTISGNRASTHGGGLFVNPRTASTMPVAIAGAVLSGNYAENAGGGFYLASSNPRDSLTLTGVSMTNNTAKTGGGAYIYHRDSPMLFGLIVTDATVSGNSASDLGGGMYVAADGALDAAFARTAVAGNGSGTQGGGLWLIGRAPGASSALSLIDGTSITSNTSGTGGGLYYRATTETSSFGLSGGAAIEANEAVSNGGGAYLQGSDTVRMQALVEHASVSDNEQTGQDGLGGGGLYLSSVDATFGAAANVADNRAAMRGGGAMAAHSAIAMEPGSAVSGNTAGHNGGGFFIQADGSLATAKDSSVASNSAVNGGGAFAIGGSVSIGGSVNDNTATSRGGGIHVTNEGELSLLEGSLVSGNVAADGGGVALTAFSQGTIAGTVSSNQAGSLGGGVFYGWPWNYTPAAVPATLDLRFAATARIEDNGAANGAGLYATGAGNAGATAVRATIEGATFEGNEAKAKGGGAYVATATLDIESGLLAGNASGENRGHDLWVDPASPSGGASEGATVNLDVGEESFSDDADRDKVLIGAGPSGTVSFLQDFTMKNHLLLQSTAADRSTATVAAGAVLTLSGKLTVGVDGGGANHELVVDPNGGSVLYKNDAEASGADPLTGDTVADMYAFPGSSATVYLQWPDRLPDRADEPFKGWSDDGSALANRGVEYLTLAGDAAVAAQWGAYAIRYFDEDGVTPLGSLEPSEYAYGAETTTLPEPVREGYRFVAWYEGADHSGAPVASFANADREDKAYFAKWEASPVPPGPTPPDPDPDPTPDPADPKPSSNPGSGSATGKGASMAVTGDSLIGLGVLGLLIVLAGAIVFAARRRSEN</sequence>
<feature type="transmembrane region" description="Helical" evidence="3">
    <location>
        <begin position="1188"/>
        <end position="1208"/>
    </location>
</feature>
<dbReference type="InterPro" id="IPR006626">
    <property type="entry name" value="PbH1"/>
</dbReference>
<dbReference type="Pfam" id="PF09479">
    <property type="entry name" value="Flg_new"/>
    <property type="match status" value="1"/>
</dbReference>
<gene>
    <name evidence="4" type="ORF">CE91St30_27670</name>
</gene>
<proteinExistence type="predicted"/>
<feature type="region of interest" description="Disordered" evidence="2">
    <location>
        <begin position="55"/>
        <end position="132"/>
    </location>
</feature>
<reference evidence="4 5" key="1">
    <citation type="submission" date="2022-01" db="EMBL/GenBank/DDBJ databases">
        <title>Novel bile acid biosynthetic pathways are enriched in the microbiome of centenarians.</title>
        <authorList>
            <person name="Sato Y."/>
            <person name="Atarashi K."/>
            <person name="Plichta R.D."/>
            <person name="Arai Y."/>
            <person name="Sasajima S."/>
            <person name="Kearney M.S."/>
            <person name="Suda W."/>
            <person name="Takeshita K."/>
            <person name="Sasaki T."/>
            <person name="Okamoto S."/>
            <person name="Skelly N.A."/>
            <person name="Okamura Y."/>
            <person name="Vlamakis H."/>
            <person name="Li Y."/>
            <person name="Tanoue T."/>
            <person name="Takei H."/>
            <person name="Nittono H."/>
            <person name="Narushima S."/>
            <person name="Irie J."/>
            <person name="Itoh H."/>
            <person name="Moriya K."/>
            <person name="Sugiura Y."/>
            <person name="Suematsu M."/>
            <person name="Moritoki N."/>
            <person name="Shibata S."/>
            <person name="Littman R.D."/>
            <person name="Fischbach A.M."/>
            <person name="Uwamino Y."/>
            <person name="Inoue T."/>
            <person name="Honda A."/>
            <person name="Hattori M."/>
            <person name="Murai T."/>
            <person name="Xavier J.R."/>
            <person name="Hirose N."/>
            <person name="Honda K."/>
        </authorList>
    </citation>
    <scope>NUCLEOTIDE SEQUENCE [LARGE SCALE GENOMIC DNA]</scope>
    <source>
        <strain evidence="4 5">CE91-St30</strain>
    </source>
</reference>
<evidence type="ECO:0000256" key="3">
    <source>
        <dbReference type="SAM" id="Phobius"/>
    </source>
</evidence>
<dbReference type="SUPFAM" id="SSF51126">
    <property type="entry name" value="Pectin lyase-like"/>
    <property type="match status" value="2"/>
</dbReference>
<evidence type="ECO:0000256" key="2">
    <source>
        <dbReference type="SAM" id="MobiDB-lite"/>
    </source>
</evidence>
<keyword evidence="3" id="KW-0812">Transmembrane</keyword>
<feature type="compositionally biased region" description="Low complexity" evidence="2">
    <location>
        <begin position="106"/>
        <end position="132"/>
    </location>
</feature>
<feature type="compositionally biased region" description="Low complexity" evidence="2">
    <location>
        <begin position="55"/>
        <end position="85"/>
    </location>
</feature>
<dbReference type="SMART" id="SM00710">
    <property type="entry name" value="PbH1"/>
    <property type="match status" value="13"/>
</dbReference>
<dbReference type="PANTHER" id="PTHR11319">
    <property type="entry name" value="G PROTEIN-COUPLED RECEPTOR-RELATED"/>
    <property type="match status" value="1"/>
</dbReference>
<evidence type="ECO:0000313" key="5">
    <source>
        <dbReference type="Proteomes" id="UP001320544"/>
    </source>
</evidence>
<dbReference type="InterPro" id="IPR011050">
    <property type="entry name" value="Pectin_lyase_fold/virulence"/>
</dbReference>
<dbReference type="InterPro" id="IPR013378">
    <property type="entry name" value="InlB-like_B-rpt"/>
</dbReference>
<organism evidence="4 5">
    <name type="scientific">Raoultibacter timonensis</name>
    <dbReference type="NCBI Taxonomy" id="1907662"/>
    <lineage>
        <taxon>Bacteria</taxon>
        <taxon>Bacillati</taxon>
        <taxon>Actinomycetota</taxon>
        <taxon>Coriobacteriia</taxon>
        <taxon>Eggerthellales</taxon>
        <taxon>Eggerthellaceae</taxon>
        <taxon>Raoultibacter</taxon>
    </lineage>
</organism>
<dbReference type="PANTHER" id="PTHR11319:SF35">
    <property type="entry name" value="OUTER MEMBRANE PROTEIN PMPC-RELATED"/>
    <property type="match status" value="1"/>
</dbReference>
<keyword evidence="3" id="KW-1133">Transmembrane helix</keyword>
<feature type="region of interest" description="Disordered" evidence="2">
    <location>
        <begin position="1139"/>
        <end position="1179"/>
    </location>
</feature>
<dbReference type="Proteomes" id="UP001320544">
    <property type="component" value="Chromosome"/>
</dbReference>
<evidence type="ECO:0000256" key="1">
    <source>
        <dbReference type="ARBA" id="ARBA00004196"/>
    </source>
</evidence>
<comment type="subcellular location">
    <subcellularLocation>
        <location evidence="1">Cell envelope</location>
    </subcellularLocation>
</comment>